<dbReference type="InterPro" id="IPR050065">
    <property type="entry name" value="GlmU-like"/>
</dbReference>
<evidence type="ECO:0000313" key="6">
    <source>
        <dbReference type="Proteomes" id="UP000278222"/>
    </source>
</evidence>
<dbReference type="Pfam" id="PF12804">
    <property type="entry name" value="NTP_transf_3"/>
    <property type="match status" value="1"/>
</dbReference>
<dbReference type="AlphaFoldDB" id="A0A3N1MB96"/>
<reference evidence="5 6" key="1">
    <citation type="submission" date="2018-11" db="EMBL/GenBank/DDBJ databases">
        <title>Genomic Encyclopedia of Type Strains, Phase IV (KMG-IV): sequencing the most valuable type-strain genomes for metagenomic binning, comparative biology and taxonomic classification.</title>
        <authorList>
            <person name="Goeker M."/>
        </authorList>
    </citation>
    <scope>NUCLEOTIDE SEQUENCE [LARGE SCALE GENOMIC DNA]</scope>
    <source>
        <strain evidence="5 6">DSM 5900</strain>
    </source>
</reference>
<keyword evidence="3" id="KW-0460">Magnesium</keyword>
<dbReference type="GO" id="GO:0016779">
    <property type="term" value="F:nucleotidyltransferase activity"/>
    <property type="evidence" value="ECO:0007669"/>
    <property type="project" value="UniProtKB-KW"/>
</dbReference>
<dbReference type="RefSeq" id="WP_123689628.1">
    <property type="nucleotide sequence ID" value="NZ_AP019700.1"/>
</dbReference>
<evidence type="ECO:0000313" key="5">
    <source>
        <dbReference type="EMBL" id="ROQ00335.1"/>
    </source>
</evidence>
<organism evidence="5 6">
    <name type="scientific">Stella humosa</name>
    <dbReference type="NCBI Taxonomy" id="94"/>
    <lineage>
        <taxon>Bacteria</taxon>
        <taxon>Pseudomonadati</taxon>
        <taxon>Pseudomonadota</taxon>
        <taxon>Alphaproteobacteria</taxon>
        <taxon>Rhodospirillales</taxon>
        <taxon>Stellaceae</taxon>
        <taxon>Stella</taxon>
    </lineage>
</organism>
<keyword evidence="1" id="KW-0808">Transferase</keyword>
<proteinExistence type="predicted"/>
<dbReference type="Proteomes" id="UP000278222">
    <property type="component" value="Unassembled WGS sequence"/>
</dbReference>
<dbReference type="InterPro" id="IPR029044">
    <property type="entry name" value="Nucleotide-diphossugar_trans"/>
</dbReference>
<keyword evidence="2" id="KW-0548">Nucleotidyltransferase</keyword>
<dbReference type="Gene3D" id="3.90.550.10">
    <property type="entry name" value="Spore Coat Polysaccharide Biosynthesis Protein SpsA, Chain A"/>
    <property type="match status" value="1"/>
</dbReference>
<dbReference type="PANTHER" id="PTHR43584">
    <property type="entry name" value="NUCLEOTIDYL TRANSFERASE"/>
    <property type="match status" value="1"/>
</dbReference>
<gene>
    <name evidence="5" type="ORF">EDC65_2131</name>
</gene>
<dbReference type="EMBL" id="RJKX01000013">
    <property type="protein sequence ID" value="ROQ00335.1"/>
    <property type="molecule type" value="Genomic_DNA"/>
</dbReference>
<dbReference type="PANTHER" id="PTHR43584:SF8">
    <property type="entry name" value="N-ACETYLMURAMATE ALPHA-1-PHOSPHATE URIDYLYLTRANSFERASE"/>
    <property type="match status" value="1"/>
</dbReference>
<evidence type="ECO:0000256" key="3">
    <source>
        <dbReference type="ARBA" id="ARBA00022842"/>
    </source>
</evidence>
<comment type="caution">
    <text evidence="5">The sequence shown here is derived from an EMBL/GenBank/DDBJ whole genome shotgun (WGS) entry which is preliminary data.</text>
</comment>
<name>A0A3N1MB96_9PROT</name>
<dbReference type="InterPro" id="IPR025877">
    <property type="entry name" value="MobA-like_NTP_Trfase"/>
</dbReference>
<dbReference type="GO" id="GO:0016301">
    <property type="term" value="F:kinase activity"/>
    <property type="evidence" value="ECO:0007669"/>
    <property type="project" value="UniProtKB-KW"/>
</dbReference>
<evidence type="ECO:0000256" key="2">
    <source>
        <dbReference type="ARBA" id="ARBA00022695"/>
    </source>
</evidence>
<evidence type="ECO:0000259" key="4">
    <source>
        <dbReference type="Pfam" id="PF12804"/>
    </source>
</evidence>
<dbReference type="OrthoDB" id="9814110at2"/>
<dbReference type="CDD" id="cd02523">
    <property type="entry name" value="PC_cytidylyltransferase"/>
    <property type="match status" value="1"/>
</dbReference>
<keyword evidence="5" id="KW-0418">Kinase</keyword>
<dbReference type="SUPFAM" id="SSF53448">
    <property type="entry name" value="Nucleotide-diphospho-sugar transferases"/>
    <property type="match status" value="1"/>
</dbReference>
<feature type="domain" description="MobA-like NTP transferase" evidence="4">
    <location>
        <begin position="3"/>
        <end position="126"/>
    </location>
</feature>
<accession>A0A3N1MB96</accession>
<evidence type="ECO:0000256" key="1">
    <source>
        <dbReference type="ARBA" id="ARBA00022679"/>
    </source>
</evidence>
<sequence>MKAIILAAGQGRRLLPLTEFRPKCLVELAGITVLEWQLRGLAAAGVADAVVVTGFGADLIEALLAGLDLPGLSVRTLHNPFYAVADNLASCWIARGEMTGDYLILNGDTMFEPAIARRLLEPATAPITVTIDRKAAYDADDMKVELDGWRLTAIGKTLPAERVGGESIGFLRFTAEGGARFVAEIEGLMRGGTGLKLWYLSVIDRIAAAGTRVEARTIEGLDWAEIDFPADVEKAARMVAGWLAPGNGIVAQAG</sequence>
<protein>
    <submittedName>
        <fullName evidence="5">Choline kinase</fullName>
    </submittedName>
</protein>
<keyword evidence="6" id="KW-1185">Reference proteome</keyword>